<name>A0A3B0UFM2_9ZZZZ</name>
<gene>
    <name evidence="1" type="ORF">MNBD_ALPHA11-1977</name>
</gene>
<sequence length="41" mass="4537">MSISVNAAGFMAAKAITPPKIQLLPNLIQILFLLLRLCIWL</sequence>
<dbReference type="EMBL" id="UOEQ01000197">
    <property type="protein sequence ID" value="VAW19114.1"/>
    <property type="molecule type" value="Genomic_DNA"/>
</dbReference>
<organism evidence="1">
    <name type="scientific">hydrothermal vent metagenome</name>
    <dbReference type="NCBI Taxonomy" id="652676"/>
    <lineage>
        <taxon>unclassified sequences</taxon>
        <taxon>metagenomes</taxon>
        <taxon>ecological metagenomes</taxon>
    </lineage>
</organism>
<protein>
    <submittedName>
        <fullName evidence="1">Uncharacterized protein</fullName>
    </submittedName>
</protein>
<reference evidence="1" key="1">
    <citation type="submission" date="2018-06" db="EMBL/GenBank/DDBJ databases">
        <authorList>
            <person name="Zhirakovskaya E."/>
        </authorList>
    </citation>
    <scope>NUCLEOTIDE SEQUENCE</scope>
</reference>
<accession>A0A3B0UFM2</accession>
<evidence type="ECO:0000313" key="1">
    <source>
        <dbReference type="EMBL" id="VAW19114.1"/>
    </source>
</evidence>
<dbReference type="AlphaFoldDB" id="A0A3B0UFM2"/>
<proteinExistence type="predicted"/>